<dbReference type="PANTHER" id="PTHR38248">
    <property type="entry name" value="FUNK1 6"/>
    <property type="match status" value="1"/>
</dbReference>
<sequence>MDRETVKVPIDSFIKSYLPFVPSQEAIDLIKKNFALPSSGAFTTTSNGSQQVACLFLQKIAQYVSSIDNLIPGREHNEYHYRQVSSNTMKSEIDGSTNSLDACLMQGEESATPSTHNIAVVIEPNHRQAILANIQIMNDDIRRMFTYAIIIEADLVTLWYHSRSHSAVSEPFSVVKEPQLLLKVFILFLFASREELGYDPKVVHISKEQYVFRGIPNVKDRNVLETYKIVGTISKAGVNSFTGQMTRLFKVVKLNPITGKYGTKIYVLKDVWIDETEDPSSTKYFLSIENEYEGALTKPFAEGFYPIRLEDNSIETSASHANASLRTHVMDNAFRRSSVYDKFSQIDYTPKKQCRLVFNELCTTVGHLQTLGEVIDVLFQALIPLEMMLCAGWVHRDISSGNVLAYRKNLDNPKQPWSMVLGDLEYAKKYPPLKQLSSSSDFRVGTPYFMPIEIMMQRSLFDRNQENVVTKAIKKSNARKSHLEQVSPLDLGSSDSDDYDDYARFKEDTLSGPKNATTVTWNGIVHNFQHDWESIWWLILWTITSRVNDAPEDTKSYARQIFQNSVEASPRRQKVFMESIQPDLEEHLGPLASYFAGPMDHMRKAMYKQYVLCEMREELANVSSYTPVTVSFRSFFIDILEHKDKWSSTRLDMQDQYIELLDRKRPLPDDIDNNAVRDATSKRYKAKYYNSQGSSSGGDGSAK</sequence>
<dbReference type="AlphaFoldDB" id="A0A8H8CQH5"/>
<dbReference type="PANTHER" id="PTHR38248:SF2">
    <property type="entry name" value="FUNK1 11"/>
    <property type="match status" value="1"/>
</dbReference>
<organism evidence="2">
    <name type="scientific">Psilocybe cubensis</name>
    <name type="common">Psychedelic mushroom</name>
    <name type="synonym">Stropharia cubensis</name>
    <dbReference type="NCBI Taxonomy" id="181762"/>
    <lineage>
        <taxon>Eukaryota</taxon>
        <taxon>Fungi</taxon>
        <taxon>Dikarya</taxon>
        <taxon>Basidiomycota</taxon>
        <taxon>Agaricomycotina</taxon>
        <taxon>Agaricomycetes</taxon>
        <taxon>Agaricomycetidae</taxon>
        <taxon>Agaricales</taxon>
        <taxon>Agaricineae</taxon>
        <taxon>Strophariaceae</taxon>
        <taxon>Psilocybe</taxon>
    </lineage>
</organism>
<evidence type="ECO:0000313" key="2">
    <source>
        <dbReference type="EMBL" id="KAG5173119.1"/>
    </source>
</evidence>
<protein>
    <recommendedName>
        <fullName evidence="1">Fungal-type protein kinase domain-containing protein</fullName>
    </recommendedName>
</protein>
<proteinExistence type="predicted"/>
<dbReference type="EMBL" id="JAFIQS010000002">
    <property type="protein sequence ID" value="KAG5173119.1"/>
    <property type="molecule type" value="Genomic_DNA"/>
</dbReference>
<dbReference type="InterPro" id="IPR011009">
    <property type="entry name" value="Kinase-like_dom_sf"/>
</dbReference>
<dbReference type="Pfam" id="PF17667">
    <property type="entry name" value="Pkinase_fungal"/>
    <property type="match status" value="1"/>
</dbReference>
<dbReference type="SUPFAM" id="SSF56112">
    <property type="entry name" value="Protein kinase-like (PK-like)"/>
    <property type="match status" value="1"/>
</dbReference>
<feature type="domain" description="Fungal-type protein kinase" evidence="1">
    <location>
        <begin position="135"/>
        <end position="542"/>
    </location>
</feature>
<accession>A0A8H8CQH5</accession>
<evidence type="ECO:0000259" key="1">
    <source>
        <dbReference type="Pfam" id="PF17667"/>
    </source>
</evidence>
<dbReference type="OrthoDB" id="312874at2759"/>
<comment type="caution">
    <text evidence="2">The sequence shown here is derived from an EMBL/GenBank/DDBJ whole genome shotgun (WGS) entry which is preliminary data.</text>
</comment>
<name>A0A8H8CQH5_PSICU</name>
<reference evidence="2" key="1">
    <citation type="submission" date="2021-02" db="EMBL/GenBank/DDBJ databases">
        <title>Psilocybe cubensis genome.</title>
        <authorList>
            <person name="Mckernan K.J."/>
            <person name="Crawford S."/>
            <person name="Trippe A."/>
            <person name="Kane L.T."/>
            <person name="Mclaughlin S."/>
        </authorList>
    </citation>
    <scope>NUCLEOTIDE SEQUENCE [LARGE SCALE GENOMIC DNA]</scope>
    <source>
        <strain evidence="2">MGC-MH-2018</strain>
    </source>
</reference>
<dbReference type="InterPro" id="IPR040976">
    <property type="entry name" value="Pkinase_fungal"/>
</dbReference>
<gene>
    <name evidence="2" type="ORF">JR316_002627</name>
</gene>
<dbReference type="Gene3D" id="1.10.510.10">
    <property type="entry name" value="Transferase(Phosphotransferase) domain 1"/>
    <property type="match status" value="1"/>
</dbReference>